<reference evidence="5 6" key="1">
    <citation type="journal article" date="2015" name="Genome Announc.">
        <title>Draft Genome Sequence and Gene Annotation of the Entomopathogenic Fungus Verticillium hemipterigenum.</title>
        <authorList>
            <person name="Horn F."/>
            <person name="Habel A."/>
            <person name="Scharf D.H."/>
            <person name="Dworschak J."/>
            <person name="Brakhage A.A."/>
            <person name="Guthke R."/>
            <person name="Hertweck C."/>
            <person name="Linde J."/>
        </authorList>
    </citation>
    <scope>NUCLEOTIDE SEQUENCE [LARGE SCALE GENOMIC DNA]</scope>
</reference>
<dbReference type="GO" id="GO:0016747">
    <property type="term" value="F:acyltransferase activity, transferring groups other than amino-acyl groups"/>
    <property type="evidence" value="ECO:0007669"/>
    <property type="project" value="InterPro"/>
</dbReference>
<organism evidence="5 6">
    <name type="scientific">[Torrubiella] hemipterigena</name>
    <dbReference type="NCBI Taxonomy" id="1531966"/>
    <lineage>
        <taxon>Eukaryota</taxon>
        <taxon>Fungi</taxon>
        <taxon>Dikarya</taxon>
        <taxon>Ascomycota</taxon>
        <taxon>Pezizomycotina</taxon>
        <taxon>Sordariomycetes</taxon>
        <taxon>Hypocreomycetidae</taxon>
        <taxon>Hypocreales</taxon>
        <taxon>Clavicipitaceae</taxon>
        <taxon>Clavicipitaceae incertae sedis</taxon>
        <taxon>'Torrubiella' clade</taxon>
    </lineage>
</organism>
<dbReference type="AlphaFoldDB" id="A0A0A1SUQ7"/>
<dbReference type="InterPro" id="IPR051556">
    <property type="entry name" value="N-term/lysine_N-AcTrnsfr"/>
</dbReference>
<dbReference type="OrthoDB" id="47374at2759"/>
<dbReference type="InterPro" id="IPR016181">
    <property type="entry name" value="Acyl_CoA_acyltransferase"/>
</dbReference>
<evidence type="ECO:0000256" key="2">
    <source>
        <dbReference type="ARBA" id="ARBA00023315"/>
    </source>
</evidence>
<dbReference type="SUPFAM" id="SSF55729">
    <property type="entry name" value="Acyl-CoA N-acyltransferases (Nat)"/>
    <property type="match status" value="1"/>
</dbReference>
<evidence type="ECO:0000256" key="1">
    <source>
        <dbReference type="ARBA" id="ARBA00022679"/>
    </source>
</evidence>
<proteinExistence type="predicted"/>
<feature type="compositionally biased region" description="Polar residues" evidence="3">
    <location>
        <begin position="8"/>
        <end position="19"/>
    </location>
</feature>
<accession>A0A0A1SUQ7</accession>
<dbReference type="GO" id="GO:0031415">
    <property type="term" value="C:NatA complex"/>
    <property type="evidence" value="ECO:0007669"/>
    <property type="project" value="TreeGrafter"/>
</dbReference>
<dbReference type="PANTHER" id="PTHR42919">
    <property type="entry name" value="N-ALPHA-ACETYLTRANSFERASE"/>
    <property type="match status" value="1"/>
</dbReference>
<protein>
    <recommendedName>
        <fullName evidence="4">N-acetyltransferase domain-containing protein</fullName>
    </recommendedName>
</protein>
<keyword evidence="2" id="KW-0012">Acyltransferase</keyword>
<evidence type="ECO:0000313" key="6">
    <source>
        <dbReference type="Proteomes" id="UP000039046"/>
    </source>
</evidence>
<feature type="compositionally biased region" description="Pro residues" evidence="3">
    <location>
        <begin position="26"/>
        <end position="44"/>
    </location>
</feature>
<dbReference type="InterPro" id="IPR000182">
    <property type="entry name" value="GNAT_dom"/>
</dbReference>
<feature type="compositionally biased region" description="Low complexity" evidence="3">
    <location>
        <begin position="316"/>
        <end position="333"/>
    </location>
</feature>
<evidence type="ECO:0000256" key="3">
    <source>
        <dbReference type="SAM" id="MobiDB-lite"/>
    </source>
</evidence>
<dbReference type="PANTHER" id="PTHR42919:SF8">
    <property type="entry name" value="N-ALPHA-ACETYLTRANSFERASE 50"/>
    <property type="match status" value="1"/>
</dbReference>
<evidence type="ECO:0000313" key="5">
    <source>
        <dbReference type="EMBL" id="CEJ86793.1"/>
    </source>
</evidence>
<dbReference type="STRING" id="1531966.A0A0A1SUQ7"/>
<dbReference type="Gene3D" id="3.40.630.30">
    <property type="match status" value="1"/>
</dbReference>
<dbReference type="HOGENOM" id="CLU_054412_0_0_1"/>
<keyword evidence="6" id="KW-1185">Reference proteome</keyword>
<gene>
    <name evidence="5" type="ORF">VHEMI04208</name>
</gene>
<feature type="region of interest" description="Disordered" evidence="3">
    <location>
        <begin position="1"/>
        <end position="59"/>
    </location>
</feature>
<dbReference type="GO" id="GO:0007064">
    <property type="term" value="P:mitotic sister chromatid cohesion"/>
    <property type="evidence" value="ECO:0007669"/>
    <property type="project" value="TreeGrafter"/>
</dbReference>
<keyword evidence="1" id="KW-0808">Transferase</keyword>
<dbReference type="Proteomes" id="UP000039046">
    <property type="component" value="Unassembled WGS sequence"/>
</dbReference>
<feature type="domain" description="N-acetyltransferase" evidence="4">
    <location>
        <begin position="67"/>
        <end position="231"/>
    </location>
</feature>
<feature type="region of interest" description="Disordered" evidence="3">
    <location>
        <begin position="262"/>
        <end position="349"/>
    </location>
</feature>
<sequence length="349" mass="37250">MSLPTAKPTAQSSLRSFFQPNKAPKYAPPPGQLPPLPPPPPATATPPQQSSSPPAPIFKPSYIPPQSDIRLIAPDDLPALKRTTALLLPVAFPDAVFNEALSSPFCRVITWTDDTASAPKIVGSVICRPEVSLQPTPDGRVRHNLYIRSLCLLSPYRSHGLVNAAIDSICSSALADINHNFQNITAHVWTENDEGLAWYQNRGFERSGQPIENYYIKLRPGSAYLVTRPIAANVRAALPGASAGPPPAAAGVPGPSVTAAVLNMTNNGTPPPPPPAAGAPPARTAQSYQNQRPETEWNDLPEEMMNPSMLIPPRVRNASEANSNASSRSSSSAAKKRRDRSYPAAAFGN</sequence>
<dbReference type="PROSITE" id="PS51186">
    <property type="entry name" value="GNAT"/>
    <property type="match status" value="1"/>
</dbReference>
<dbReference type="EMBL" id="CDHN01000002">
    <property type="protein sequence ID" value="CEJ86793.1"/>
    <property type="molecule type" value="Genomic_DNA"/>
</dbReference>
<feature type="compositionally biased region" description="Pro residues" evidence="3">
    <location>
        <begin position="269"/>
        <end position="278"/>
    </location>
</feature>
<name>A0A0A1SUQ7_9HYPO</name>
<evidence type="ECO:0000259" key="4">
    <source>
        <dbReference type="PROSITE" id="PS51186"/>
    </source>
</evidence>